<organism evidence="2 3">
    <name type="scientific">Cryptococcus deuterogattii (strain R265)</name>
    <name type="common">Cryptococcus gattii VGII (strain R265)</name>
    <dbReference type="NCBI Taxonomy" id="294750"/>
    <lineage>
        <taxon>Eukaryota</taxon>
        <taxon>Fungi</taxon>
        <taxon>Dikarya</taxon>
        <taxon>Basidiomycota</taxon>
        <taxon>Agaricomycotina</taxon>
        <taxon>Tremellomycetes</taxon>
        <taxon>Tremellales</taxon>
        <taxon>Cryptococcaceae</taxon>
        <taxon>Cryptococcus</taxon>
        <taxon>Cryptococcus gattii species complex</taxon>
    </lineage>
</organism>
<dbReference type="PANTHER" id="PTHR11695:SF294">
    <property type="entry name" value="RETICULON-4-INTERACTING PROTEIN 1, MITOCHONDRIAL"/>
    <property type="match status" value="1"/>
</dbReference>
<dbReference type="Gene3D" id="3.40.50.720">
    <property type="entry name" value="NAD(P)-binding Rossmann-like Domain"/>
    <property type="match status" value="1"/>
</dbReference>
<dbReference type="Proteomes" id="UP000029445">
    <property type="component" value="Chromosome 4"/>
</dbReference>
<dbReference type="InterPro" id="IPR036291">
    <property type="entry name" value="NAD(P)-bd_dom_sf"/>
</dbReference>
<gene>
    <name evidence="2" type="ORF">CNBG_0385</name>
</gene>
<evidence type="ECO:0008006" key="4">
    <source>
        <dbReference type="Google" id="ProtNLM"/>
    </source>
</evidence>
<feature type="compositionally biased region" description="Basic residues" evidence="1">
    <location>
        <begin position="390"/>
        <end position="402"/>
    </location>
</feature>
<reference evidence="2 3" key="2">
    <citation type="journal article" date="2018" name="Proc. Natl. Acad. Sci.">
        <title>RNAi is a critical determinant of centromere evolution in closely related fungi.</title>
        <authorList>
            <person name="Yadav V."/>
            <person name="Sun S."/>
            <person name="Billmyre R.B."/>
            <person name="Thimmappa B.C."/>
            <person name="Shea T."/>
            <person name="Lintner R."/>
            <person name="Bakkeren G."/>
            <person name="Cuomo C.A."/>
            <person name="Heitman J."/>
            <person name="Sanyal K."/>
        </authorList>
    </citation>
    <scope>NUCLEOTIDE SEQUENCE [LARGE SCALE GENOMIC DNA]</scope>
    <source>
        <strain evidence="2 3">R265</strain>
    </source>
</reference>
<feature type="compositionally biased region" description="Low complexity" evidence="1">
    <location>
        <begin position="527"/>
        <end position="547"/>
    </location>
</feature>
<feature type="compositionally biased region" description="Basic residues" evidence="1">
    <location>
        <begin position="114"/>
        <end position="123"/>
    </location>
</feature>
<name>A0A095C1M3_CRYD2</name>
<feature type="compositionally biased region" description="Polar residues" evidence="1">
    <location>
        <begin position="324"/>
        <end position="334"/>
    </location>
</feature>
<feature type="compositionally biased region" description="Low complexity" evidence="1">
    <location>
        <begin position="437"/>
        <end position="470"/>
    </location>
</feature>
<feature type="compositionally biased region" description="Polar residues" evidence="1">
    <location>
        <begin position="204"/>
        <end position="216"/>
    </location>
</feature>
<feature type="compositionally biased region" description="Low complexity" evidence="1">
    <location>
        <begin position="559"/>
        <end position="572"/>
    </location>
</feature>
<proteinExistence type="predicted"/>
<dbReference type="SUPFAM" id="SSF50129">
    <property type="entry name" value="GroES-like"/>
    <property type="match status" value="1"/>
</dbReference>
<dbReference type="PANTHER" id="PTHR11695">
    <property type="entry name" value="ALCOHOL DEHYDROGENASE RELATED"/>
    <property type="match status" value="1"/>
</dbReference>
<feature type="region of interest" description="Disordered" evidence="1">
    <location>
        <begin position="712"/>
        <end position="759"/>
    </location>
</feature>
<dbReference type="OrthoDB" id="201656at2759"/>
<dbReference type="InterPro" id="IPR050700">
    <property type="entry name" value="YIM1/Zinc_Alcohol_DH_Fams"/>
</dbReference>
<evidence type="ECO:0000313" key="2">
    <source>
        <dbReference type="EMBL" id="KGB74547.1"/>
    </source>
</evidence>
<feature type="compositionally biased region" description="Low complexity" evidence="1">
    <location>
        <begin position="40"/>
        <end position="55"/>
    </location>
</feature>
<feature type="region of interest" description="Disordered" evidence="1">
    <location>
        <begin position="271"/>
        <end position="505"/>
    </location>
</feature>
<dbReference type="InterPro" id="IPR011032">
    <property type="entry name" value="GroES-like_sf"/>
</dbReference>
<dbReference type="SUPFAM" id="SSF51735">
    <property type="entry name" value="NAD(P)-binding Rossmann-fold domains"/>
    <property type="match status" value="1"/>
</dbReference>
<keyword evidence="3" id="KW-1185">Reference proteome</keyword>
<feature type="region of interest" description="Disordered" evidence="1">
    <location>
        <begin position="526"/>
        <end position="699"/>
    </location>
</feature>
<dbReference type="GO" id="GO:0005739">
    <property type="term" value="C:mitochondrion"/>
    <property type="evidence" value="ECO:0007669"/>
    <property type="project" value="TreeGrafter"/>
</dbReference>
<dbReference type="HOGENOM" id="CLU_269159_0_0_1"/>
<dbReference type="EMBL" id="CP025762">
    <property type="protein sequence ID" value="KGB74547.1"/>
    <property type="molecule type" value="Genomic_DNA"/>
</dbReference>
<sequence length="1211" mass="127755">MPKPTFIQTVLRKPARSYADPHAPLPWSDNYHDADHSARSRQSSSLLSAASDTSLGRFPKPRKPTSVVLRNGEIVHAPILKESLSEIGTTAASSARRKEKQAPVLTKPAQKPVKTIKKKRKTKSDHSHSPLPLRVPADPPPALHSRLSETSSASSSPLIPISPVVPALPPPPPPPLPTQPKTARPPISPFAKEPTALLTPPASKESTPSASSQSITPIPPRIIDPSESDSEDDVFYTPRSSFSFSFETSSPMIIGPPHAETIQLPDDAAMETPKGVETPKAMETPFLSAAPPVLNILPPTPAPVPDPTSTPFHSHPASPMPIDRSSSLHPTSRPSLVPSRLIINPSRNTAPAPPPKDQEDMESASGQAGSDDEMASTRKPRNKAQSSRSSSRHHHHHHHHAPRTSLESSRPASEASFGSGAASARDGASGGGGGGSRRSSIAGFGKGGWAAAAAASASAASAASGSRSGATTPVMYLPAGGTTGWEGFQPAAAGGGAAPQRQSRFTPLPAASLPLFDKLVNSPSVYAAGGSIGSPSNASASASPNDNNSDKRGRKNVVSYSSPSEYSQASGSDNLPIPSRSYAKTYTRSDATASQSQSQSSSSSSSPSPSQHSPHATSPPLPPKSPLRHSHSPIPPPPTSTSTTTTTRPITPTRGAGFEPPSFLHPDILTILPEMTPQDSERLYHRSVSPPPPPILPERSRSRLSMYIQDNGGQASLSHSRRSSIFKSSKSEVGYKHGYGHGQGSEAGEKDDGLGELPLPSMIKRSKSAAGGYRLGGGGGGSGGSSKGEGSLYADGVLMESHGRDQEHAFGYTNLILPLGAYKQSNPAKPTPDLDARILGLPHASMASITLHSTFDHHNATPAHLRDQLPPLVEFSSHAKPPQGGKTGKNQVLVQVYAVAVDQLDVRAVDEKGKGDVGKYVPGRSFVGRALVVGTDEKEVVRGDVVIGLLDIRKSGALAEYILVDRRRVSRAPFPTLLTLEQLSILPLQGIAAARCIRGSLNRQSRAIVINAHTGIAALVCQAMSHAGVSVTAIIPGGDDSHGAHQRCIENGANGVLMGSPAAVMINLEENGYDFVFDTQGGQRVYDTARRALKNGGKLVSTKRPEATLNHVPSHMASRPSGIKTLKTVFGSKRKDSKFIVFEYVSPIGSGEPEIDASGMDYRDVMEEPCMAIFKPVLEGENAVVPFERGADVFKRQRWDECGVRVVRIIN</sequence>
<dbReference type="FunFam" id="3.90.180.10:FF:000081">
    <property type="entry name" value="Unplaced genomic scaffold supercont1.1, whole genome shotgun sequence"/>
    <property type="match status" value="1"/>
</dbReference>
<dbReference type="OMA" id="SHMAPSY"/>
<feature type="compositionally biased region" description="Pro residues" evidence="1">
    <location>
        <begin position="166"/>
        <end position="178"/>
    </location>
</feature>
<feature type="region of interest" description="Disordered" evidence="1">
    <location>
        <begin position="1"/>
        <end position="236"/>
    </location>
</feature>
<dbReference type="KEGG" id="cdeu:CNBG_0385"/>
<dbReference type="Gene3D" id="3.90.180.10">
    <property type="entry name" value="Medium-chain alcohol dehydrogenases, catalytic domain"/>
    <property type="match status" value="1"/>
</dbReference>
<feature type="compositionally biased region" description="Low complexity" evidence="1">
    <location>
        <begin position="412"/>
        <end position="427"/>
    </location>
</feature>
<feature type="compositionally biased region" description="Polar residues" evidence="1">
    <location>
        <begin position="582"/>
        <end position="591"/>
    </location>
</feature>
<dbReference type="RefSeq" id="XP_062880540.1">
    <property type="nucleotide sequence ID" value="XM_063024470.1"/>
</dbReference>
<evidence type="ECO:0000313" key="3">
    <source>
        <dbReference type="Proteomes" id="UP000029445"/>
    </source>
</evidence>
<dbReference type="STRING" id="294750.A0A095C1M3"/>
<feature type="compositionally biased region" description="Low complexity" evidence="1">
    <location>
        <begin position="592"/>
        <end position="616"/>
    </location>
</feature>
<protein>
    <recommendedName>
        <fullName evidence="4">Enoyl reductase (ER) domain-containing protein</fullName>
    </recommendedName>
</protein>
<dbReference type="GeneID" id="88176624"/>
<feature type="compositionally biased region" description="Low complexity" evidence="1">
    <location>
        <begin position="640"/>
        <end position="654"/>
    </location>
</feature>
<dbReference type="AlphaFoldDB" id="A0A095C1M3"/>
<dbReference type="VEuPathDB" id="FungiDB:CNBG_0385"/>
<feature type="compositionally biased region" description="Pro residues" evidence="1">
    <location>
        <begin position="298"/>
        <end position="308"/>
    </location>
</feature>
<accession>A0A095C1M3</accession>
<feature type="compositionally biased region" description="Low complexity" evidence="1">
    <location>
        <begin position="151"/>
        <end position="165"/>
    </location>
</feature>
<evidence type="ECO:0000256" key="1">
    <source>
        <dbReference type="SAM" id="MobiDB-lite"/>
    </source>
</evidence>
<reference evidence="2 3" key="1">
    <citation type="journal article" date="2011" name="MBio">
        <title>Genome variation in Cryptococcus gattii, an emerging pathogen of immunocompetent hosts.</title>
        <authorList>
            <person name="D'Souza C.A."/>
            <person name="Kronstad J.W."/>
            <person name="Taylor G."/>
            <person name="Warren R."/>
            <person name="Yuen M."/>
            <person name="Hu G."/>
            <person name="Jung W.H."/>
            <person name="Sham A."/>
            <person name="Kidd S.E."/>
            <person name="Tangen K."/>
            <person name="Lee N."/>
            <person name="Zeilmaker T."/>
            <person name="Sawkins J."/>
            <person name="McVicker G."/>
            <person name="Shah S."/>
            <person name="Gnerre S."/>
            <person name="Griggs A."/>
            <person name="Zeng Q."/>
            <person name="Bartlett K."/>
            <person name="Li W."/>
            <person name="Wang X."/>
            <person name="Heitman J."/>
            <person name="Stajich J.E."/>
            <person name="Fraser J.A."/>
            <person name="Meyer W."/>
            <person name="Carter D."/>
            <person name="Schein J."/>
            <person name="Krzywinski M."/>
            <person name="Kwon-Chung K.J."/>
            <person name="Varma A."/>
            <person name="Wang J."/>
            <person name="Brunham R."/>
            <person name="Fyfe M."/>
            <person name="Ouellette B.F."/>
            <person name="Siddiqui A."/>
            <person name="Marra M."/>
            <person name="Jones S."/>
            <person name="Holt R."/>
            <person name="Birren B.W."/>
            <person name="Galagan J.E."/>
            <person name="Cuomo C.A."/>
        </authorList>
    </citation>
    <scope>NUCLEOTIDE SEQUENCE [LARGE SCALE GENOMIC DNA]</scope>
    <source>
        <strain evidence="2 3">R265</strain>
    </source>
</reference>